<feature type="region of interest" description="Disordered" evidence="1">
    <location>
        <begin position="30"/>
        <end position="71"/>
    </location>
</feature>
<evidence type="ECO:0000256" key="1">
    <source>
        <dbReference type="SAM" id="MobiDB-lite"/>
    </source>
</evidence>
<proteinExistence type="predicted"/>
<keyword evidence="3" id="KW-1185">Reference proteome</keyword>
<dbReference type="Proteomes" id="UP000324222">
    <property type="component" value="Unassembled WGS sequence"/>
</dbReference>
<comment type="caution">
    <text evidence="2">The sequence shown here is derived from an EMBL/GenBank/DDBJ whole genome shotgun (WGS) entry which is preliminary data.</text>
</comment>
<organism evidence="2 3">
    <name type="scientific">Portunus trituberculatus</name>
    <name type="common">Swimming crab</name>
    <name type="synonym">Neptunus trituberculatus</name>
    <dbReference type="NCBI Taxonomy" id="210409"/>
    <lineage>
        <taxon>Eukaryota</taxon>
        <taxon>Metazoa</taxon>
        <taxon>Ecdysozoa</taxon>
        <taxon>Arthropoda</taxon>
        <taxon>Crustacea</taxon>
        <taxon>Multicrustacea</taxon>
        <taxon>Malacostraca</taxon>
        <taxon>Eumalacostraca</taxon>
        <taxon>Eucarida</taxon>
        <taxon>Decapoda</taxon>
        <taxon>Pleocyemata</taxon>
        <taxon>Brachyura</taxon>
        <taxon>Eubrachyura</taxon>
        <taxon>Portunoidea</taxon>
        <taxon>Portunidae</taxon>
        <taxon>Portuninae</taxon>
        <taxon>Portunus</taxon>
    </lineage>
</organism>
<sequence length="71" mass="7204">MGRSLRSPSRASASSLYSFLLPPPLPQSPCLPVSLPPFSPPPPPCLPPRSPTQAGGCQASAPTLPPASASE</sequence>
<protein>
    <submittedName>
        <fullName evidence="2">Uncharacterized protein</fullName>
    </submittedName>
</protein>
<feature type="compositionally biased region" description="Low complexity" evidence="1">
    <location>
        <begin position="59"/>
        <end position="71"/>
    </location>
</feature>
<dbReference type="AlphaFoldDB" id="A0A5B7K2A6"/>
<evidence type="ECO:0000313" key="2">
    <source>
        <dbReference type="EMBL" id="MPD02573.1"/>
    </source>
</evidence>
<gene>
    <name evidence="2" type="ORF">E2C01_098164</name>
</gene>
<name>A0A5B7K2A6_PORTR</name>
<feature type="compositionally biased region" description="Pro residues" evidence="1">
    <location>
        <begin position="30"/>
        <end position="50"/>
    </location>
</feature>
<dbReference type="EMBL" id="VSRR010132042">
    <property type="protein sequence ID" value="MPD02573.1"/>
    <property type="molecule type" value="Genomic_DNA"/>
</dbReference>
<accession>A0A5B7K2A6</accession>
<reference evidence="2 3" key="1">
    <citation type="submission" date="2019-05" db="EMBL/GenBank/DDBJ databases">
        <title>Another draft genome of Portunus trituberculatus and its Hox gene families provides insights of decapod evolution.</title>
        <authorList>
            <person name="Jeong J.-H."/>
            <person name="Song I."/>
            <person name="Kim S."/>
            <person name="Choi T."/>
            <person name="Kim D."/>
            <person name="Ryu S."/>
            <person name="Kim W."/>
        </authorList>
    </citation>
    <scope>NUCLEOTIDE SEQUENCE [LARGE SCALE GENOMIC DNA]</scope>
    <source>
        <tissue evidence="2">Muscle</tissue>
    </source>
</reference>
<evidence type="ECO:0000313" key="3">
    <source>
        <dbReference type="Proteomes" id="UP000324222"/>
    </source>
</evidence>